<gene>
    <name evidence="1" type="ORF">ACFOPH_08950</name>
</gene>
<protein>
    <submittedName>
        <fullName evidence="1">Uncharacterized protein</fullName>
    </submittedName>
</protein>
<dbReference type="Proteomes" id="UP001595665">
    <property type="component" value="Unassembled WGS sequence"/>
</dbReference>
<name>A0ABV7PGS4_9BURK</name>
<sequence length="195" mass="22074">MTLQSAERLIDQLQQAHRISVAFYRRMLPTMDHIATELNCEFKSWEPLHSSMPRKSTKPSTTWAWDYVPLLASNHLYSRTHGEFAQPSDVGLYLCLYVDQGFAPSERQKYGFSGEPDAVSLPVGKAVLQAWIYRPIVASDMSFDELWFSAADPELGVDQVQQVADNVNAIAFEWPLAEIIRDTGPMLETLKLHTA</sequence>
<reference evidence="2" key="1">
    <citation type="journal article" date="2019" name="Int. J. Syst. Evol. Microbiol.">
        <title>The Global Catalogue of Microorganisms (GCM) 10K type strain sequencing project: providing services to taxonomists for standard genome sequencing and annotation.</title>
        <authorList>
            <consortium name="The Broad Institute Genomics Platform"/>
            <consortium name="The Broad Institute Genome Sequencing Center for Infectious Disease"/>
            <person name="Wu L."/>
            <person name="Ma J."/>
        </authorList>
    </citation>
    <scope>NUCLEOTIDE SEQUENCE [LARGE SCALE GENOMIC DNA]</scope>
    <source>
        <strain evidence="2">CCM 7480</strain>
    </source>
</reference>
<evidence type="ECO:0000313" key="1">
    <source>
        <dbReference type="EMBL" id="MFC3458374.1"/>
    </source>
</evidence>
<dbReference type="RefSeq" id="WP_379734842.1">
    <property type="nucleotide sequence ID" value="NZ_JBHRVV010000001.1"/>
</dbReference>
<evidence type="ECO:0000313" key="2">
    <source>
        <dbReference type="Proteomes" id="UP001595665"/>
    </source>
</evidence>
<proteinExistence type="predicted"/>
<accession>A0ABV7PGS4</accession>
<comment type="caution">
    <text evidence="1">The sequence shown here is derived from an EMBL/GenBank/DDBJ whole genome shotgun (WGS) entry which is preliminary data.</text>
</comment>
<keyword evidence="2" id="KW-1185">Reference proteome</keyword>
<organism evidence="1 2">
    <name type="scientific">Massilia haematophila</name>
    <dbReference type="NCBI Taxonomy" id="457923"/>
    <lineage>
        <taxon>Bacteria</taxon>
        <taxon>Pseudomonadati</taxon>
        <taxon>Pseudomonadota</taxon>
        <taxon>Betaproteobacteria</taxon>
        <taxon>Burkholderiales</taxon>
        <taxon>Oxalobacteraceae</taxon>
        <taxon>Telluria group</taxon>
        <taxon>Massilia</taxon>
    </lineage>
</organism>
<dbReference type="EMBL" id="JBHRVV010000001">
    <property type="protein sequence ID" value="MFC3458374.1"/>
    <property type="molecule type" value="Genomic_DNA"/>
</dbReference>